<dbReference type="InterPro" id="IPR017871">
    <property type="entry name" value="ABC_transporter-like_CS"/>
</dbReference>
<dbReference type="PROSITE" id="PS50893">
    <property type="entry name" value="ABC_TRANSPORTER_2"/>
    <property type="match status" value="1"/>
</dbReference>
<evidence type="ECO:0000256" key="3">
    <source>
        <dbReference type="ARBA" id="ARBA00022840"/>
    </source>
</evidence>
<dbReference type="SMART" id="SM00382">
    <property type="entry name" value="AAA"/>
    <property type="match status" value="1"/>
</dbReference>
<dbReference type="InterPro" id="IPR003593">
    <property type="entry name" value="AAA+_ATPase"/>
</dbReference>
<evidence type="ECO:0000313" key="6">
    <source>
        <dbReference type="EMBL" id="GAA0036505.1"/>
    </source>
</evidence>
<keyword evidence="3 6" id="KW-0067">ATP-binding</keyword>
<proteinExistence type="predicted"/>
<keyword evidence="2" id="KW-0547">Nucleotide-binding</keyword>
<evidence type="ECO:0000256" key="1">
    <source>
        <dbReference type="ARBA" id="ARBA00022448"/>
    </source>
</evidence>
<dbReference type="Gene3D" id="3.40.50.300">
    <property type="entry name" value="P-loop containing nucleotide triphosphate hydrolases"/>
    <property type="match status" value="1"/>
</dbReference>
<dbReference type="InterPro" id="IPR050153">
    <property type="entry name" value="Metal_Ion_Import_ABC"/>
</dbReference>
<feature type="compositionally biased region" description="Low complexity" evidence="4">
    <location>
        <begin position="1"/>
        <end position="14"/>
    </location>
</feature>
<dbReference type="InterPro" id="IPR003439">
    <property type="entry name" value="ABC_transporter-like_ATP-bd"/>
</dbReference>
<dbReference type="PANTHER" id="PTHR42734:SF20">
    <property type="entry name" value="ABC-TYPE IRON(III)-SIDEROPHORE TRANSPORT SYSTEM, ATPASE COMPONENT"/>
    <property type="match status" value="1"/>
</dbReference>
<keyword evidence="1" id="KW-0813">Transport</keyword>
<keyword evidence="7" id="KW-1185">Reference proteome</keyword>
<dbReference type="InterPro" id="IPR027417">
    <property type="entry name" value="P-loop_NTPase"/>
</dbReference>
<reference evidence="6 7" key="1">
    <citation type="submission" date="2024-01" db="EMBL/GenBank/DDBJ databases">
        <title>Characterization of antibiotic resistant novel bacterial strains and their environmental applications.</title>
        <authorList>
            <person name="Manzoor S."/>
            <person name="Abbas S."/>
            <person name="Arshad M."/>
            <person name="Ahmed I."/>
        </authorList>
    </citation>
    <scope>NUCLEOTIDE SEQUENCE [LARGE SCALE GENOMIC DNA]</scope>
    <source>
        <strain evidence="6 7">NCCP-602</strain>
    </source>
</reference>
<organism evidence="6 7">
    <name type="scientific">Brevibacterium metallidurans</name>
    <dbReference type="NCBI Taxonomy" id="1482676"/>
    <lineage>
        <taxon>Bacteria</taxon>
        <taxon>Bacillati</taxon>
        <taxon>Actinomycetota</taxon>
        <taxon>Actinomycetes</taxon>
        <taxon>Micrococcales</taxon>
        <taxon>Brevibacteriaceae</taxon>
        <taxon>Brevibacterium</taxon>
    </lineage>
</organism>
<evidence type="ECO:0000313" key="7">
    <source>
        <dbReference type="Proteomes" id="UP001498238"/>
    </source>
</evidence>
<evidence type="ECO:0000256" key="4">
    <source>
        <dbReference type="SAM" id="MobiDB-lite"/>
    </source>
</evidence>
<gene>
    <name evidence="6" type="ORF">NCCP602_24660</name>
</gene>
<protein>
    <submittedName>
        <fullName evidence="6">Metal ABC transporter ATP-binding protein</fullName>
    </submittedName>
</protein>
<name>A0ABP3C9R6_9MICO</name>
<dbReference type="RefSeq" id="WP_339393252.1">
    <property type="nucleotide sequence ID" value="NZ_BAAAAF010000010.1"/>
</dbReference>
<feature type="region of interest" description="Disordered" evidence="4">
    <location>
        <begin position="288"/>
        <end position="309"/>
    </location>
</feature>
<comment type="caution">
    <text evidence="6">The sequence shown here is derived from an EMBL/GenBank/DDBJ whole genome shotgun (WGS) entry which is preliminary data.</text>
</comment>
<dbReference type="Proteomes" id="UP001498238">
    <property type="component" value="Unassembled WGS sequence"/>
</dbReference>
<dbReference type="SUPFAM" id="SSF52540">
    <property type="entry name" value="P-loop containing nucleoside triphosphate hydrolases"/>
    <property type="match status" value="1"/>
</dbReference>
<feature type="region of interest" description="Disordered" evidence="4">
    <location>
        <begin position="1"/>
        <end position="29"/>
    </location>
</feature>
<evidence type="ECO:0000259" key="5">
    <source>
        <dbReference type="PROSITE" id="PS50893"/>
    </source>
</evidence>
<sequence length="309" mass="33389">MDATTDTATTDTAAPLTETHPDGSPQPGQAPVIELRDAQLRFGDRVLWHDLDLQVAPGEFLAVLGPNGTGKTSLLKVLLGQHHLFAGSAEIDGRPIHAGNPAIGYIPQQRGIDLHTPMRGRDIVRMGIDGYRWGPGWPSRRRRQHVDELLAAVGASSYADAPAGTLSGGELQRLRVAQALASNPKVLLCDEPLLSLDMRHQQVVAALIDEQRRARDAAVLFVTHEINPILPYVDRILYIVGGHFLIGTPAEVMTTESLTRLYGSPVEVVRVGGRLIVVGGEDECTDHHVHHGRDAHADVAPTDPERGAI</sequence>
<feature type="domain" description="ABC transporter" evidence="5">
    <location>
        <begin position="33"/>
        <end position="266"/>
    </location>
</feature>
<dbReference type="Pfam" id="PF00005">
    <property type="entry name" value="ABC_tran"/>
    <property type="match status" value="1"/>
</dbReference>
<dbReference type="PROSITE" id="PS00211">
    <property type="entry name" value="ABC_TRANSPORTER_1"/>
    <property type="match status" value="1"/>
</dbReference>
<dbReference type="PANTHER" id="PTHR42734">
    <property type="entry name" value="METAL TRANSPORT SYSTEM ATP-BINDING PROTEIN TM_0124-RELATED"/>
    <property type="match status" value="1"/>
</dbReference>
<dbReference type="GO" id="GO:0005524">
    <property type="term" value="F:ATP binding"/>
    <property type="evidence" value="ECO:0007669"/>
    <property type="project" value="UniProtKB-KW"/>
</dbReference>
<accession>A0ABP3C9R6</accession>
<feature type="compositionally biased region" description="Basic and acidic residues" evidence="4">
    <location>
        <begin position="292"/>
        <end position="309"/>
    </location>
</feature>
<evidence type="ECO:0000256" key="2">
    <source>
        <dbReference type="ARBA" id="ARBA00022741"/>
    </source>
</evidence>
<dbReference type="EMBL" id="BAAAAF010000010">
    <property type="protein sequence ID" value="GAA0036505.1"/>
    <property type="molecule type" value="Genomic_DNA"/>
</dbReference>
<dbReference type="CDD" id="cd03235">
    <property type="entry name" value="ABC_Metallic_Cations"/>
    <property type="match status" value="1"/>
</dbReference>